<evidence type="ECO:0000256" key="3">
    <source>
        <dbReference type="ARBA" id="ARBA00006047"/>
    </source>
</evidence>
<comment type="cofactor">
    <cofactor evidence="2 9">
        <name>pyridoxal 5'-phosphate</name>
        <dbReference type="ChEBI" id="CHEBI:597326"/>
    </cofactor>
</comment>
<gene>
    <name evidence="10" type="ORF">H5982_03375</name>
</gene>
<keyword evidence="11" id="KW-1185">Reference proteome</keyword>
<comment type="similarity">
    <text evidence="3 9">Belongs to the glycogen phosphorylase family.</text>
</comment>
<keyword evidence="6 9" id="KW-0663">Pyridoxal phosphate</keyword>
<organism evidence="10 11">
    <name type="scientific">Faecalicoccus acidiformans</name>
    <dbReference type="NCBI Taxonomy" id="915173"/>
    <lineage>
        <taxon>Bacteria</taxon>
        <taxon>Bacillati</taxon>
        <taxon>Bacillota</taxon>
        <taxon>Erysipelotrichia</taxon>
        <taxon>Erysipelotrichales</taxon>
        <taxon>Erysipelotrichaceae</taxon>
        <taxon>Faecalicoccus</taxon>
    </lineage>
</organism>
<dbReference type="EC" id="2.4.1.1" evidence="9"/>
<evidence type="ECO:0000256" key="2">
    <source>
        <dbReference type="ARBA" id="ARBA00001933"/>
    </source>
</evidence>
<protein>
    <recommendedName>
        <fullName evidence="9">Alpha-1,4 glucan phosphorylase</fullName>
        <ecNumber evidence="9">2.4.1.1</ecNumber>
    </recommendedName>
</protein>
<dbReference type="Proteomes" id="UP000775500">
    <property type="component" value="Unassembled WGS sequence"/>
</dbReference>
<dbReference type="InterPro" id="IPR035090">
    <property type="entry name" value="Pyridoxal_P_attach_site"/>
</dbReference>
<dbReference type="PANTHER" id="PTHR11468:SF3">
    <property type="entry name" value="GLYCOGEN PHOSPHORYLASE, LIVER FORM"/>
    <property type="match status" value="1"/>
</dbReference>
<keyword evidence="4 9" id="KW-0328">Glycosyltransferase</keyword>
<dbReference type="RefSeq" id="WP_204685180.1">
    <property type="nucleotide sequence ID" value="NZ_JACJLU010000003.1"/>
</dbReference>
<evidence type="ECO:0000256" key="7">
    <source>
        <dbReference type="ARBA" id="ARBA00023277"/>
    </source>
</evidence>
<dbReference type="PIRSF" id="PIRSF000460">
    <property type="entry name" value="Pprylas_GlgP"/>
    <property type="match status" value="1"/>
</dbReference>
<keyword evidence="7 9" id="KW-0119">Carbohydrate metabolism</keyword>
<dbReference type="SUPFAM" id="SSF53756">
    <property type="entry name" value="UDP-Glycosyltransferase/glycogen phosphorylase"/>
    <property type="match status" value="1"/>
</dbReference>
<evidence type="ECO:0000256" key="8">
    <source>
        <dbReference type="ARBA" id="ARBA00025174"/>
    </source>
</evidence>
<accession>A0ABS2FMD3</accession>
<sequence>MSNRFDSKEVFIERYKQEVSETYGREFEETFMAERYQVLGKMIRDYVGINWKETKNAIKKSQSKQLYYFSMEFLMGRLLTNNLMNLGIYDLVKEGLEELGMNINEMEEMESDAGLGNGGLGRLAACFMDSLASLDLAGHGNCIRYHYGLFKQKIVNNEQVELPDCWLKSGNIWEVWKPQHVVRVPFGGQLDAYMDQNGKFRSNYRPEFVVRAVPYDEPIIGYHTTTTNTLRLWDAEVDEDSVQSGQLNKYLNDVTAITANVYPDDSTVEGKLLRLKQEYFFVCAGINQIIRSHLRVYPTLDNLGDKVAIQLNDTHPVLVIPELMRVLCDNYDYEWDQAWEIVTKTVAYTNHTVMAEALEKWPQEMVQSLLPRIYMIIEEIDRRFKYEVDHKGMGHIWNNVAILKEGQVHMAHIAIVGSHSVNGVAKLHTEILIHDVMKDFVSLYPDRFNNKTNGITHRRWLLYSNPQLTKLLEETIGDSFKRHPEDLEKLMEHIDDPILQERFMNVKMERKQILADYVKKTLGIDVNVNSIFDCQAKRLHAYKRQLLNIFHVMHLYLKMKEEPSFRIYPRTFFFSAKAAPSYMLAKEIIKLINMVANRVNNDPETNHYLKVVFIPNYSVSVAEILLNAADVSEQISTAGKEASGTGNMKYMMNGALTLGTLDGANVEIVERVGYENAEIFGLRVEDIEEVRKENSYNAWDIYHNNYRVRRVIDSLKNCTWSNNPDEFQLIYNDLLLRNDEFYVLADFDAYVYAQREIENRYQQKSNWARTMLINIAQSGYFSSDRTIKEYAKEIWDLQPIPFEK</sequence>
<comment type="caution">
    <text evidence="10">The sequence shown here is derived from an EMBL/GenBank/DDBJ whole genome shotgun (WGS) entry which is preliminary data.</text>
</comment>
<keyword evidence="5 9" id="KW-0808">Transferase</keyword>
<evidence type="ECO:0000256" key="4">
    <source>
        <dbReference type="ARBA" id="ARBA00022676"/>
    </source>
</evidence>
<dbReference type="PANTHER" id="PTHR11468">
    <property type="entry name" value="GLYCOGEN PHOSPHORYLASE"/>
    <property type="match status" value="1"/>
</dbReference>
<comment type="function">
    <text evidence="9">Allosteric enzyme that catalyzes the rate-limiting step in glycogen catabolism, the phosphorolytic cleavage of glycogen to produce glucose-1-phosphate, and plays a central role in maintaining cellular and organismal glucose homeostasis.</text>
</comment>
<evidence type="ECO:0000256" key="9">
    <source>
        <dbReference type="RuleBase" id="RU000587"/>
    </source>
</evidence>
<evidence type="ECO:0000256" key="6">
    <source>
        <dbReference type="ARBA" id="ARBA00022898"/>
    </source>
</evidence>
<comment type="function">
    <text evidence="8">Phosphorylase is an important allosteric enzyme in carbohydrate metabolism. Enzymes from different sources differ in their regulatory mechanisms and in their natural substrates. However, all known phosphorylases share catalytic and structural properties.</text>
</comment>
<reference evidence="10 11" key="1">
    <citation type="journal article" date="2021" name="Sci. Rep.">
        <title>The distribution of antibiotic resistance genes in chicken gut microbiota commensals.</title>
        <authorList>
            <person name="Juricova H."/>
            <person name="Matiasovicova J."/>
            <person name="Kubasova T."/>
            <person name="Cejkova D."/>
            <person name="Rychlik I."/>
        </authorList>
    </citation>
    <scope>NUCLEOTIDE SEQUENCE [LARGE SCALE GENOMIC DNA]</scope>
    <source>
        <strain evidence="10 11">An423</strain>
    </source>
</reference>
<dbReference type="PROSITE" id="PS00102">
    <property type="entry name" value="PHOSPHORYLASE"/>
    <property type="match status" value="1"/>
</dbReference>
<dbReference type="InterPro" id="IPR000811">
    <property type="entry name" value="Glyco_trans_35"/>
</dbReference>
<evidence type="ECO:0000256" key="5">
    <source>
        <dbReference type="ARBA" id="ARBA00022679"/>
    </source>
</evidence>
<dbReference type="NCBIfam" id="TIGR02093">
    <property type="entry name" value="P_ylase"/>
    <property type="match status" value="1"/>
</dbReference>
<evidence type="ECO:0000313" key="11">
    <source>
        <dbReference type="Proteomes" id="UP000775500"/>
    </source>
</evidence>
<dbReference type="CDD" id="cd04300">
    <property type="entry name" value="GT35_Glycogen_Phosphorylase"/>
    <property type="match status" value="1"/>
</dbReference>
<dbReference type="Pfam" id="PF00343">
    <property type="entry name" value="Phosphorylase"/>
    <property type="match status" value="1"/>
</dbReference>
<dbReference type="InterPro" id="IPR011833">
    <property type="entry name" value="Glycg_phsphrylas"/>
</dbReference>
<dbReference type="EMBL" id="JACJLU010000003">
    <property type="protein sequence ID" value="MBM6831151.1"/>
    <property type="molecule type" value="Genomic_DNA"/>
</dbReference>
<dbReference type="Gene3D" id="3.40.50.2000">
    <property type="entry name" value="Glycogen Phosphorylase B"/>
    <property type="match status" value="2"/>
</dbReference>
<proteinExistence type="inferred from homology"/>
<comment type="catalytic activity">
    <reaction evidence="1 9">
        <text>[(1-&gt;4)-alpha-D-glucosyl](n) + phosphate = [(1-&gt;4)-alpha-D-glucosyl](n-1) + alpha-D-glucose 1-phosphate</text>
        <dbReference type="Rhea" id="RHEA:41732"/>
        <dbReference type="Rhea" id="RHEA-COMP:9584"/>
        <dbReference type="Rhea" id="RHEA-COMP:9586"/>
        <dbReference type="ChEBI" id="CHEBI:15444"/>
        <dbReference type="ChEBI" id="CHEBI:43474"/>
        <dbReference type="ChEBI" id="CHEBI:58601"/>
        <dbReference type="EC" id="2.4.1.1"/>
    </reaction>
</comment>
<name>A0ABS2FMD3_9FIRM</name>
<evidence type="ECO:0000256" key="1">
    <source>
        <dbReference type="ARBA" id="ARBA00001275"/>
    </source>
</evidence>
<evidence type="ECO:0000313" key="10">
    <source>
        <dbReference type="EMBL" id="MBM6831151.1"/>
    </source>
</evidence>